<gene>
    <name evidence="4" type="ORF">BBK36DRAFT_1170146</name>
</gene>
<proteinExistence type="predicted"/>
<reference evidence="5" key="1">
    <citation type="submission" date="2016-07" db="EMBL/GenBank/DDBJ databases">
        <title>Multiple horizontal gene transfer events from other fungi enriched the ability of initially mycotrophic Trichoderma (Ascomycota) to feed on dead plant biomass.</title>
        <authorList>
            <consortium name="DOE Joint Genome Institute"/>
            <person name="Atanasova L."/>
            <person name="Chenthamara K."/>
            <person name="Zhang J."/>
            <person name="Grujic M."/>
            <person name="Henrissat B."/>
            <person name="Kuo A."/>
            <person name="Aerts A."/>
            <person name="Salamov A."/>
            <person name="Lipzen A."/>
            <person name="Labutti K."/>
            <person name="Barry K."/>
            <person name="Miao Y."/>
            <person name="Rahimi M.J."/>
            <person name="Shen Q."/>
            <person name="Grigoriev I.V."/>
            <person name="Kubicek C.P."/>
            <person name="Druzhinina I.S."/>
        </authorList>
    </citation>
    <scope>NUCLEOTIDE SEQUENCE [LARGE SCALE GENOMIC DNA]</scope>
    <source>
        <strain evidence="5">TUCIM 6016</strain>
    </source>
</reference>
<feature type="region of interest" description="Disordered" evidence="1">
    <location>
        <begin position="226"/>
        <end position="266"/>
    </location>
</feature>
<dbReference type="PANTHER" id="PTHR23107:SF0">
    <property type="entry name" value="IP09280P"/>
    <property type="match status" value="1"/>
</dbReference>
<dbReference type="PROSITE" id="PS50105">
    <property type="entry name" value="SAM_DOMAIN"/>
    <property type="match status" value="1"/>
</dbReference>
<sequence>MRQKPAPQNTFFNLKQEPQQARPTSVATEFVDTDWDEEEDDDEVSEPEDNSPRVSLQSSGQPSFTTLSSYDEVPTPRSSRGPHVYVDYSPKQVEGPRGPHLFQFPVDQYTRYQGAEDDVVLTLSPMTPHPSREAASHGKARWSGPFQYTDAELDLSTLASWTPEMVAQSMLNAGIELAVTEKFMENDINGALLITLKFEDLKELDIHSFGIRTKVWSQIKALLDSTPASPEATTPIEDKPSREARKAMKKDGSVRRHESKRRIRRANDPITPMESVSIIGIEQVIPKPHNCSKGENCSKWRKQQKAIEDFKRLNPHIDINKAGGAVLVYGDVGNPDTARALDPNETMRPFSDSVPSVVASSDILGPGNLPPLQYLQEATLRNLQARDPQDNVRQFLNFQRNNVVSNEVPLTPPFEVTPTAQPHQGLRRLPKLSIPGNSQAATRQAPPRPAASQPVQQQQQQQQQPSRRSSPLQNEFVPYQMDKADPLSPDLETAKNPYRFGTPFSEMDVPVTAVPLGPVARDASQSVPPDMNYRAAPMAGHNRSQSRASGRRPSFPVMPALDENRVTRTYPRAASPKTASPRTPAQQQQQQQQSQPQQQQQPSQAPPRFNYPWSPVDRTTYEQAIPPMPALRPGESREAPAAMSSSSGISFQGPMKKRKMRMLRHEWQDGYFTLKGTRLNMHKDAQQMDRTLEYVDIDDYAIACSSLASTSKLSAAFKAVSIHNREKSDPVGAFSFQLIPQDKNGARLRKRDSSLQQGNAPAEGVNGTGKTHHFAVKNRDERIDWMRELMLAKALKQKGDGFEISVNGNMI</sequence>
<dbReference type="PANTHER" id="PTHR23107">
    <property type="entry name" value="SYNOVIAL SARCOMA ASSOCIATED SS18 PROTEIN"/>
    <property type="match status" value="1"/>
</dbReference>
<feature type="compositionally biased region" description="Low complexity" evidence="1">
    <location>
        <begin position="438"/>
        <end position="471"/>
    </location>
</feature>
<dbReference type="AlphaFoldDB" id="A0A2T4B7X6"/>
<feature type="domain" description="PH" evidence="2">
    <location>
        <begin position="648"/>
        <end position="794"/>
    </location>
</feature>
<feature type="region of interest" description="Disordered" evidence="1">
    <location>
        <begin position="750"/>
        <end position="770"/>
    </location>
</feature>
<feature type="domain" description="SAM" evidence="3">
    <location>
        <begin position="161"/>
        <end position="225"/>
    </location>
</feature>
<dbReference type="GO" id="GO:0045944">
    <property type="term" value="P:positive regulation of transcription by RNA polymerase II"/>
    <property type="evidence" value="ECO:0007669"/>
    <property type="project" value="TreeGrafter"/>
</dbReference>
<dbReference type="Proteomes" id="UP000241546">
    <property type="component" value="Unassembled WGS sequence"/>
</dbReference>
<dbReference type="InterPro" id="IPR001660">
    <property type="entry name" value="SAM"/>
</dbReference>
<feature type="region of interest" description="Disordered" evidence="1">
    <location>
        <begin position="633"/>
        <end position="654"/>
    </location>
</feature>
<feature type="region of interest" description="Disordered" evidence="1">
    <location>
        <begin position="520"/>
        <end position="614"/>
    </location>
</feature>
<evidence type="ECO:0000313" key="4">
    <source>
        <dbReference type="EMBL" id="PTB65410.1"/>
    </source>
</evidence>
<feature type="compositionally biased region" description="Low complexity" evidence="1">
    <location>
        <begin position="584"/>
        <end position="607"/>
    </location>
</feature>
<evidence type="ECO:0000313" key="5">
    <source>
        <dbReference type="Proteomes" id="UP000241546"/>
    </source>
</evidence>
<dbReference type="RefSeq" id="XP_024748730.1">
    <property type="nucleotide sequence ID" value="XM_024895409.1"/>
</dbReference>
<dbReference type="SMART" id="SM00233">
    <property type="entry name" value="PH"/>
    <property type="match status" value="1"/>
</dbReference>
<dbReference type="InterPro" id="IPR011993">
    <property type="entry name" value="PH-like_dom_sf"/>
</dbReference>
<dbReference type="OrthoDB" id="422827at2759"/>
<feature type="region of interest" description="Disordered" evidence="1">
    <location>
        <begin position="428"/>
        <end position="471"/>
    </location>
</feature>
<evidence type="ECO:0008006" key="6">
    <source>
        <dbReference type="Google" id="ProtNLM"/>
    </source>
</evidence>
<dbReference type="GeneID" id="36603527"/>
<feature type="compositionally biased region" description="Acidic residues" evidence="1">
    <location>
        <begin position="31"/>
        <end position="49"/>
    </location>
</feature>
<dbReference type="Pfam" id="PF07647">
    <property type="entry name" value="SAM_2"/>
    <property type="match status" value="1"/>
</dbReference>
<feature type="compositionally biased region" description="Basic and acidic residues" evidence="1">
    <location>
        <begin position="236"/>
        <end position="256"/>
    </location>
</feature>
<dbReference type="InterPro" id="IPR013761">
    <property type="entry name" value="SAM/pointed_sf"/>
</dbReference>
<dbReference type="InterPro" id="IPR001849">
    <property type="entry name" value="PH_domain"/>
</dbReference>
<dbReference type="CDD" id="cd09535">
    <property type="entry name" value="SAM_BOI-like_fungal"/>
    <property type="match status" value="1"/>
</dbReference>
<dbReference type="Gene3D" id="1.10.150.50">
    <property type="entry name" value="Transcription Factor, Ets-1"/>
    <property type="match status" value="1"/>
</dbReference>
<evidence type="ECO:0000259" key="2">
    <source>
        <dbReference type="PROSITE" id="PS50003"/>
    </source>
</evidence>
<dbReference type="PROSITE" id="PS50003">
    <property type="entry name" value="PH_DOMAIN"/>
    <property type="match status" value="1"/>
</dbReference>
<protein>
    <recommendedName>
        <fullName evidence="6">SAM and PH domain-containing protein</fullName>
    </recommendedName>
</protein>
<evidence type="ECO:0000259" key="3">
    <source>
        <dbReference type="PROSITE" id="PS50105"/>
    </source>
</evidence>
<dbReference type="EMBL" id="KZ680215">
    <property type="protein sequence ID" value="PTB65410.1"/>
    <property type="molecule type" value="Genomic_DNA"/>
</dbReference>
<feature type="compositionally biased region" description="Polar residues" evidence="1">
    <location>
        <begin position="52"/>
        <end position="69"/>
    </location>
</feature>
<dbReference type="GO" id="GO:0005634">
    <property type="term" value="C:nucleus"/>
    <property type="evidence" value="ECO:0007669"/>
    <property type="project" value="TreeGrafter"/>
</dbReference>
<feature type="compositionally biased region" description="Polar residues" evidence="1">
    <location>
        <begin position="1"/>
        <end position="27"/>
    </location>
</feature>
<keyword evidence="5" id="KW-1185">Reference proteome</keyword>
<dbReference type="GO" id="GO:0003713">
    <property type="term" value="F:transcription coactivator activity"/>
    <property type="evidence" value="ECO:0007669"/>
    <property type="project" value="TreeGrafter"/>
</dbReference>
<dbReference type="SUPFAM" id="SSF47769">
    <property type="entry name" value="SAM/Pointed domain"/>
    <property type="match status" value="1"/>
</dbReference>
<feature type="region of interest" description="Disordered" evidence="1">
    <location>
        <begin position="1"/>
        <end position="98"/>
    </location>
</feature>
<dbReference type="Gene3D" id="2.30.29.30">
    <property type="entry name" value="Pleckstrin-homology domain (PH domain)/Phosphotyrosine-binding domain (PTB)"/>
    <property type="match status" value="1"/>
</dbReference>
<accession>A0A2T4B7X6</accession>
<evidence type="ECO:0000256" key="1">
    <source>
        <dbReference type="SAM" id="MobiDB-lite"/>
    </source>
</evidence>
<organism evidence="4 5">
    <name type="scientific">Trichoderma citrinoviride</name>
    <dbReference type="NCBI Taxonomy" id="58853"/>
    <lineage>
        <taxon>Eukaryota</taxon>
        <taxon>Fungi</taxon>
        <taxon>Dikarya</taxon>
        <taxon>Ascomycota</taxon>
        <taxon>Pezizomycotina</taxon>
        <taxon>Sordariomycetes</taxon>
        <taxon>Hypocreomycetidae</taxon>
        <taxon>Hypocreales</taxon>
        <taxon>Hypocreaceae</taxon>
        <taxon>Trichoderma</taxon>
    </lineage>
</organism>
<dbReference type="SUPFAM" id="SSF50729">
    <property type="entry name" value="PH domain-like"/>
    <property type="match status" value="1"/>
</dbReference>
<dbReference type="SMART" id="SM00454">
    <property type="entry name" value="SAM"/>
    <property type="match status" value="1"/>
</dbReference>
<name>A0A2T4B7X6_9HYPO</name>